<gene>
    <name evidence="1" type="ORF">FH607_020030</name>
</gene>
<evidence type="ECO:0000313" key="1">
    <source>
        <dbReference type="EMBL" id="KAB8162930.1"/>
    </source>
</evidence>
<proteinExistence type="predicted"/>
<comment type="caution">
    <text evidence="1">The sequence shown here is derived from an EMBL/GenBank/DDBJ whole genome shotgun (WGS) entry which is preliminary data.</text>
</comment>
<dbReference type="InterPro" id="IPR027417">
    <property type="entry name" value="P-loop_NTPase"/>
</dbReference>
<evidence type="ECO:0000313" key="2">
    <source>
        <dbReference type="Proteomes" id="UP000314251"/>
    </source>
</evidence>
<sequence length="499" mass="54451">MTNSLLDVRRGAQTPRVGKWPEYSSSAGPEFVDLAASAGLILDPWQQYVLLHGLGERPDGRCAATKVSCWVPRQNGKGAIIEALTLGWLFLTRERLILHSAHEFKTAQEAFVRVKELIQSTPDLDRRVARIREANGEQGIELTRSAGGARLRFVARSRGSGRGFSGRKNILDEAQEITSQQNAAMMPTLSAQPDPQAWFFGTPPEDPTAWCYGLREDGEAGVPRMAHFDWGADLDPTDPLDVRRGAKDRDLWYACNPSMGIRIAEETVEDEAKPSGLAERFPIERLGAWYPRAVGGSSVLDLGRWAELTDRASRREGAVAFAVDVTPSRDWASIAAYGLRADGLGHAEVIEHRQGTDWLVGRLARLRDRHTPVAIGLDVKGPVGSLLVDLEKAGITRPADGAEPRYGDLAIPTAQEVAAGCGQLVDAVTQGTLRHIGQELLETAITGARTRPLGDAWGWGRRLSTVDISPLVAVTLARWAFESRAHLIAPDYDVLDSVL</sequence>
<dbReference type="Proteomes" id="UP000314251">
    <property type="component" value="Unassembled WGS sequence"/>
</dbReference>
<dbReference type="RefSeq" id="WP_152311249.1">
    <property type="nucleotide sequence ID" value="NZ_VDLY02000013.1"/>
</dbReference>
<dbReference type="EMBL" id="VDLY02000013">
    <property type="protein sequence ID" value="KAB8162930.1"/>
    <property type="molecule type" value="Genomic_DNA"/>
</dbReference>
<dbReference type="AlphaFoldDB" id="A0A5N6A5D6"/>
<dbReference type="Gene3D" id="3.40.50.300">
    <property type="entry name" value="P-loop containing nucleotide triphosphate hydrolases"/>
    <property type="match status" value="1"/>
</dbReference>
<accession>A0A5N6A5D6</accession>
<keyword evidence="2" id="KW-1185">Reference proteome</keyword>
<name>A0A5N6A5D6_9ACTN</name>
<protein>
    <submittedName>
        <fullName evidence="1">Terminase</fullName>
    </submittedName>
</protein>
<reference evidence="1" key="1">
    <citation type="submission" date="2019-10" db="EMBL/GenBank/DDBJ databases">
        <title>Nonomuraea sp. nov., isolated from Phyllanthus amarus.</title>
        <authorList>
            <person name="Klykleung N."/>
            <person name="Tanasupawat S."/>
        </authorList>
    </citation>
    <scope>NUCLEOTIDE SEQUENCE [LARGE SCALE GENOMIC DNA]</scope>
    <source>
        <strain evidence="1">3MP-10</strain>
    </source>
</reference>
<organism evidence="1 2">
    <name type="scientific">Streptomyces mimosae</name>
    <dbReference type="NCBI Taxonomy" id="2586635"/>
    <lineage>
        <taxon>Bacteria</taxon>
        <taxon>Bacillati</taxon>
        <taxon>Actinomycetota</taxon>
        <taxon>Actinomycetes</taxon>
        <taxon>Kitasatosporales</taxon>
        <taxon>Streptomycetaceae</taxon>
        <taxon>Streptomyces</taxon>
    </lineage>
</organism>